<dbReference type="Pfam" id="PF02607">
    <property type="entry name" value="B12-binding_2"/>
    <property type="match status" value="1"/>
</dbReference>
<reference evidence="7" key="1">
    <citation type="submission" date="2011-11" db="EMBL/GenBank/DDBJ databases">
        <title>Complete sequence of Desulfosporosinus orientis DSM 765.</title>
        <authorList>
            <person name="Lucas S."/>
            <person name="Han J."/>
            <person name="Lapidus A."/>
            <person name="Cheng J.-F."/>
            <person name="Goodwin L."/>
            <person name="Pitluck S."/>
            <person name="Peters L."/>
            <person name="Ovchinnikova G."/>
            <person name="Teshima H."/>
            <person name="Detter J.C."/>
            <person name="Han C."/>
            <person name="Tapia R."/>
            <person name="Land M."/>
            <person name="Hauser L."/>
            <person name="Kyrpides N."/>
            <person name="Ivanova N."/>
            <person name="Pagani I."/>
            <person name="Pester M."/>
            <person name="Spring S."/>
            <person name="Ollivier B."/>
            <person name="Rattei T."/>
            <person name="Klenk H.-P."/>
            <person name="Wagner M."/>
            <person name="Loy A."/>
            <person name="Woyke T."/>
        </authorList>
    </citation>
    <scope>NUCLEOTIDE SEQUENCE [LARGE SCALE GENOMIC DNA]</scope>
    <source>
        <strain evidence="7">ATCC 19365 / DSM 765 / NCIMB 8382 / VKM B-1628</strain>
    </source>
</reference>
<dbReference type="NCBIfam" id="TIGR02370">
    <property type="entry name" value="pyl_corrinoid"/>
    <property type="match status" value="1"/>
</dbReference>
<dbReference type="SUPFAM" id="SSF47644">
    <property type="entry name" value="Methionine synthase domain"/>
    <property type="match status" value="1"/>
</dbReference>
<comment type="similarity">
    <text evidence="1">Belongs to the methylamine corrinoid protein family.</text>
</comment>
<dbReference type="AlphaFoldDB" id="G7WAN6"/>
<dbReference type="SMART" id="SM01018">
    <property type="entry name" value="B12-binding_2"/>
    <property type="match status" value="1"/>
</dbReference>
<dbReference type="Proteomes" id="UP000006346">
    <property type="component" value="Chromosome"/>
</dbReference>
<keyword evidence="3" id="KW-0170">Cobalt</keyword>
<feature type="domain" description="B12-binding N-terminal" evidence="5">
    <location>
        <begin position="1"/>
        <end position="91"/>
    </location>
</feature>
<evidence type="ECO:0000259" key="5">
    <source>
        <dbReference type="PROSITE" id="PS51337"/>
    </source>
</evidence>
<reference evidence="6 7" key="2">
    <citation type="journal article" date="2012" name="J. Bacteriol.">
        <title>Complete genome sequences of Desulfosporosinus orientis DSM765T, Desulfosporosinus youngiae DSM17734T, Desulfosporosinus meridiei DSM13257T, and Desulfosporosinus acidiphilus DSM22704T.</title>
        <authorList>
            <person name="Pester M."/>
            <person name="Brambilla E."/>
            <person name="Alazard D."/>
            <person name="Rattei T."/>
            <person name="Weinmaier T."/>
            <person name="Han J."/>
            <person name="Lucas S."/>
            <person name="Lapidus A."/>
            <person name="Cheng J.F."/>
            <person name="Goodwin L."/>
            <person name="Pitluck S."/>
            <person name="Peters L."/>
            <person name="Ovchinnikova G."/>
            <person name="Teshima H."/>
            <person name="Detter J.C."/>
            <person name="Han C.S."/>
            <person name="Tapia R."/>
            <person name="Land M.L."/>
            <person name="Hauser L."/>
            <person name="Kyrpides N.C."/>
            <person name="Ivanova N.N."/>
            <person name="Pagani I."/>
            <person name="Huntmann M."/>
            <person name="Wei C.L."/>
            <person name="Davenport K.W."/>
            <person name="Daligault H."/>
            <person name="Chain P.S."/>
            <person name="Chen A."/>
            <person name="Mavromatis K."/>
            <person name="Markowitz V."/>
            <person name="Szeto E."/>
            <person name="Mikhailova N."/>
            <person name="Pati A."/>
            <person name="Wagner M."/>
            <person name="Woyke T."/>
            <person name="Ollivier B."/>
            <person name="Klenk H.P."/>
            <person name="Spring S."/>
            <person name="Loy A."/>
        </authorList>
    </citation>
    <scope>NUCLEOTIDE SEQUENCE [LARGE SCALE GENOMIC DNA]</scope>
    <source>
        <strain evidence="7">ATCC 19365 / DSM 765 / NCIMB 8382 / VKM B-1628</strain>
    </source>
</reference>
<sequence>MSIEEIIQEARETILQCDQNRAVKIAERTLAEGYDPIEVISSGFSYGIRQMGELFGRGEVFLPQLILSSEVMKAAVQILDAAIIQTGSKQSKGTIVIATVEGDVHDIGKGIVVSLLKTQGIQVYDLGRDVSTATIIEKALEVKADIIGTSALLTTTLMSQKKLEDELRKNGLRDQFKTMVGGAPATQRWADRIGADAYAEDAAEAVTKALMLLKKV</sequence>
<proteinExistence type="inferred from homology"/>
<dbReference type="Pfam" id="PF02310">
    <property type="entry name" value="B12-binding"/>
    <property type="match status" value="1"/>
</dbReference>
<name>G7WAN6_DESOD</name>
<dbReference type="SUPFAM" id="SSF52242">
    <property type="entry name" value="Cobalamin (vitamin B12)-binding domain"/>
    <property type="match status" value="1"/>
</dbReference>
<organism evidence="6 7">
    <name type="scientific">Desulfosporosinus orientis (strain ATCC 19365 / DSM 765 / NCIMB 8382 / VKM B-1628 / Singapore I)</name>
    <name type="common">Desulfotomaculum orientis</name>
    <dbReference type="NCBI Taxonomy" id="768706"/>
    <lineage>
        <taxon>Bacteria</taxon>
        <taxon>Bacillati</taxon>
        <taxon>Bacillota</taxon>
        <taxon>Clostridia</taxon>
        <taxon>Eubacteriales</taxon>
        <taxon>Desulfitobacteriaceae</taxon>
        <taxon>Desulfosporosinus</taxon>
    </lineage>
</organism>
<keyword evidence="6" id="KW-0808">Transferase</keyword>
<dbReference type="PROSITE" id="PS51337">
    <property type="entry name" value="B12_BINDING_NTER"/>
    <property type="match status" value="1"/>
</dbReference>
<protein>
    <submittedName>
        <fullName evidence="6">Methyltransferase cognate corrinoid protein</fullName>
    </submittedName>
</protein>
<dbReference type="GO" id="GO:0015948">
    <property type="term" value="P:methanogenesis"/>
    <property type="evidence" value="ECO:0007669"/>
    <property type="project" value="InterPro"/>
</dbReference>
<gene>
    <name evidence="6" type="ordered locus">Desor_1134</name>
</gene>
<dbReference type="Gene3D" id="1.10.1240.10">
    <property type="entry name" value="Methionine synthase domain"/>
    <property type="match status" value="1"/>
</dbReference>
<dbReference type="FunFam" id="3.40.50.280:FF:000003">
    <property type="entry name" value="Dimethylamine methyltransferase corrinoid protein"/>
    <property type="match status" value="1"/>
</dbReference>
<dbReference type="STRING" id="768706.Desor_1134"/>
<dbReference type="InterPro" id="IPR003759">
    <property type="entry name" value="Cbl-bd_cap"/>
</dbReference>
<dbReference type="Gene3D" id="3.40.50.280">
    <property type="entry name" value="Cobalamin-binding domain"/>
    <property type="match status" value="1"/>
</dbReference>
<keyword evidence="6" id="KW-0489">Methyltransferase</keyword>
<accession>G7WAN6</accession>
<evidence type="ECO:0000256" key="3">
    <source>
        <dbReference type="ARBA" id="ARBA00023285"/>
    </source>
</evidence>
<dbReference type="HOGENOM" id="CLU_082102_1_0_9"/>
<feature type="domain" description="B12-binding" evidence="4">
    <location>
        <begin position="92"/>
        <end position="216"/>
    </location>
</feature>
<dbReference type="GO" id="GO:0050897">
    <property type="term" value="F:cobalt ion binding"/>
    <property type="evidence" value="ECO:0007669"/>
    <property type="project" value="InterPro"/>
</dbReference>
<dbReference type="GO" id="GO:0046653">
    <property type="term" value="P:tetrahydrofolate metabolic process"/>
    <property type="evidence" value="ECO:0007669"/>
    <property type="project" value="TreeGrafter"/>
</dbReference>
<dbReference type="PATRIC" id="fig|768706.3.peg.1114"/>
<evidence type="ECO:0000256" key="1">
    <source>
        <dbReference type="ARBA" id="ARBA00010854"/>
    </source>
</evidence>
<dbReference type="GO" id="GO:0031419">
    <property type="term" value="F:cobalamin binding"/>
    <property type="evidence" value="ECO:0007669"/>
    <property type="project" value="InterPro"/>
</dbReference>
<dbReference type="GO" id="GO:0005829">
    <property type="term" value="C:cytosol"/>
    <property type="evidence" value="ECO:0007669"/>
    <property type="project" value="TreeGrafter"/>
</dbReference>
<dbReference type="InterPro" id="IPR036594">
    <property type="entry name" value="Meth_synthase_dom"/>
</dbReference>
<dbReference type="PANTHER" id="PTHR45833:SF1">
    <property type="entry name" value="METHIONINE SYNTHASE"/>
    <property type="match status" value="1"/>
</dbReference>
<dbReference type="InterPro" id="IPR006158">
    <property type="entry name" value="Cobalamin-bd"/>
</dbReference>
<dbReference type="GO" id="GO:0032259">
    <property type="term" value="P:methylation"/>
    <property type="evidence" value="ECO:0007669"/>
    <property type="project" value="UniProtKB-KW"/>
</dbReference>
<keyword evidence="2" id="KW-0479">Metal-binding</keyword>
<dbReference type="eggNOG" id="COG5012">
    <property type="taxonomic scope" value="Bacteria"/>
</dbReference>
<dbReference type="OrthoDB" id="9803687at2"/>
<dbReference type="InterPro" id="IPR036724">
    <property type="entry name" value="Cobalamin-bd_sf"/>
</dbReference>
<keyword evidence="7" id="KW-1185">Reference proteome</keyword>
<evidence type="ECO:0000259" key="4">
    <source>
        <dbReference type="PROSITE" id="PS51332"/>
    </source>
</evidence>
<evidence type="ECO:0000313" key="7">
    <source>
        <dbReference type="Proteomes" id="UP000006346"/>
    </source>
</evidence>
<dbReference type="RefSeq" id="WP_014183625.1">
    <property type="nucleotide sequence ID" value="NC_016584.1"/>
</dbReference>
<dbReference type="InterPro" id="IPR012741">
    <property type="entry name" value="Corrinoid_p"/>
</dbReference>
<evidence type="ECO:0000256" key="2">
    <source>
        <dbReference type="ARBA" id="ARBA00022723"/>
    </source>
</evidence>
<dbReference type="GO" id="GO:0050667">
    <property type="term" value="P:homocysteine metabolic process"/>
    <property type="evidence" value="ECO:0007669"/>
    <property type="project" value="TreeGrafter"/>
</dbReference>
<dbReference type="KEGG" id="dor:Desor_1134"/>
<dbReference type="GO" id="GO:0008705">
    <property type="term" value="F:methionine synthase activity"/>
    <property type="evidence" value="ECO:0007669"/>
    <property type="project" value="TreeGrafter"/>
</dbReference>
<dbReference type="PROSITE" id="PS51332">
    <property type="entry name" value="B12_BINDING"/>
    <property type="match status" value="1"/>
</dbReference>
<dbReference type="PANTHER" id="PTHR45833">
    <property type="entry name" value="METHIONINE SYNTHASE"/>
    <property type="match status" value="1"/>
</dbReference>
<dbReference type="EMBL" id="CP003108">
    <property type="protein sequence ID" value="AET66804.1"/>
    <property type="molecule type" value="Genomic_DNA"/>
</dbReference>
<evidence type="ECO:0000313" key="6">
    <source>
        <dbReference type="EMBL" id="AET66804.1"/>
    </source>
</evidence>
<dbReference type="InterPro" id="IPR050554">
    <property type="entry name" value="Met_Synthase/Corrinoid"/>
</dbReference>